<name>A0A6I4STD2_9SPHN</name>
<feature type="domain" description="Surface lipoprotein assembly modifier C-terminal" evidence="2">
    <location>
        <begin position="171"/>
        <end position="446"/>
    </location>
</feature>
<feature type="chain" id="PRO_5026133831" evidence="1">
    <location>
        <begin position="26"/>
        <end position="452"/>
    </location>
</feature>
<sequence length="452" mass="48982">MPASDRMKSPGYPLAVILLAATVFAAGPARAQDAGGETVVANLDAAQVFDLAEQARAAGDLDTAEKALRALMADPEMEIRNEARFRLARIMVENGERYREAAVLLRQILDEQPDAGRVRLELARIQAQLGNLREAERELRAAQAAGLPPEVERLVRFYAAALGATRTSGFNAELALAPDSNINRATRSDTLETVIGDFTLSDDAKAKSGLGLSMRGQAWGRVGVAKGLDLNVSASAAGRFYRESSFDDYVVSLQAGPQLRSGADQFTLSATGAWRWFGQSPYSVSYGVTGDYRHPTGKRSQLRLDGTAIQTDDRLNDLRSARRYSLGAGIDRAFTARAGGGVRVSGYREVANDPGYSTANGGIDLYAFCELGSTTLVARLDYDHLEADKRVFLYPKRRIDDRYSAELSGTFRALRVGSIAPLLRLRYEKSASIVGIYSYDRVSAEIGVASAF</sequence>
<evidence type="ECO:0000259" key="2">
    <source>
        <dbReference type="Pfam" id="PF04575"/>
    </source>
</evidence>
<dbReference type="Pfam" id="PF04575">
    <property type="entry name" value="SlipAM"/>
    <property type="match status" value="1"/>
</dbReference>
<dbReference type="Pfam" id="PF14559">
    <property type="entry name" value="TPR_19"/>
    <property type="match status" value="1"/>
</dbReference>
<protein>
    <submittedName>
        <fullName evidence="3">DUF560 domain-containing protein</fullName>
    </submittedName>
</protein>
<dbReference type="EMBL" id="WTYM01000033">
    <property type="protein sequence ID" value="MXO59244.1"/>
    <property type="molecule type" value="Genomic_DNA"/>
</dbReference>
<dbReference type="AlphaFoldDB" id="A0A6I4STD2"/>
<keyword evidence="4" id="KW-1185">Reference proteome</keyword>
<feature type="signal peptide" evidence="1">
    <location>
        <begin position="1"/>
        <end position="25"/>
    </location>
</feature>
<accession>A0A6I4STD2</accession>
<keyword evidence="1" id="KW-0732">Signal</keyword>
<gene>
    <name evidence="3" type="ORF">GRI89_06790</name>
</gene>
<evidence type="ECO:0000313" key="4">
    <source>
        <dbReference type="Proteomes" id="UP000433652"/>
    </source>
</evidence>
<proteinExistence type="predicted"/>
<dbReference type="InterPro" id="IPR007655">
    <property type="entry name" value="Slam_C"/>
</dbReference>
<comment type="caution">
    <text evidence="3">The sequence shown here is derived from an EMBL/GenBank/DDBJ whole genome shotgun (WGS) entry which is preliminary data.</text>
</comment>
<evidence type="ECO:0000313" key="3">
    <source>
        <dbReference type="EMBL" id="MXO59244.1"/>
    </source>
</evidence>
<dbReference type="Gene3D" id="1.25.40.10">
    <property type="entry name" value="Tetratricopeptide repeat domain"/>
    <property type="match status" value="1"/>
</dbReference>
<reference evidence="3 4" key="1">
    <citation type="submission" date="2019-12" db="EMBL/GenBank/DDBJ databases">
        <title>Genomic-based taxomic classification of the family Erythrobacteraceae.</title>
        <authorList>
            <person name="Xu L."/>
        </authorList>
    </citation>
    <scope>NUCLEOTIDE SEQUENCE [LARGE SCALE GENOMIC DNA]</scope>
    <source>
        <strain evidence="3 4">MCCC 1K01500</strain>
    </source>
</reference>
<organism evidence="3 4">
    <name type="scientific">Croceibacterium salegens</name>
    <dbReference type="NCBI Taxonomy" id="1737568"/>
    <lineage>
        <taxon>Bacteria</taxon>
        <taxon>Pseudomonadati</taxon>
        <taxon>Pseudomonadota</taxon>
        <taxon>Alphaproteobacteria</taxon>
        <taxon>Sphingomonadales</taxon>
        <taxon>Erythrobacteraceae</taxon>
        <taxon>Croceibacterium</taxon>
    </lineage>
</organism>
<dbReference type="Proteomes" id="UP000433652">
    <property type="component" value="Unassembled WGS sequence"/>
</dbReference>
<dbReference type="InterPro" id="IPR011990">
    <property type="entry name" value="TPR-like_helical_dom_sf"/>
</dbReference>
<dbReference type="SUPFAM" id="SSF48452">
    <property type="entry name" value="TPR-like"/>
    <property type="match status" value="1"/>
</dbReference>
<evidence type="ECO:0000256" key="1">
    <source>
        <dbReference type="SAM" id="SignalP"/>
    </source>
</evidence>